<keyword evidence="3" id="KW-0479">Metal-binding</keyword>
<keyword evidence="7" id="KW-0501">Molybdenum cofactor biosynthesis</keyword>
<evidence type="ECO:0000259" key="8">
    <source>
        <dbReference type="Pfam" id="PF12804"/>
    </source>
</evidence>
<dbReference type="AlphaFoldDB" id="A0A2U3D5W4"/>
<evidence type="ECO:0000256" key="7">
    <source>
        <dbReference type="ARBA" id="ARBA00023150"/>
    </source>
</evidence>
<dbReference type="InterPro" id="IPR025877">
    <property type="entry name" value="MobA-like_NTP_Trfase"/>
</dbReference>
<dbReference type="Gene3D" id="3.90.550.10">
    <property type="entry name" value="Spore Coat Polysaccharide Biosynthesis Protein SpsA, Chain A"/>
    <property type="match status" value="1"/>
</dbReference>
<name>A0A2U3D5W4_SULT2</name>
<protein>
    <recommendedName>
        <fullName evidence="8">MobA-like NTP transferase domain-containing protein</fullName>
    </recommendedName>
</protein>
<evidence type="ECO:0000256" key="3">
    <source>
        <dbReference type="ARBA" id="ARBA00022723"/>
    </source>
</evidence>
<keyword evidence="4" id="KW-0547">Nucleotide-binding</keyword>
<dbReference type="EMBL" id="MPDK01000031">
    <property type="protein sequence ID" value="PWI56660.1"/>
    <property type="molecule type" value="Genomic_DNA"/>
</dbReference>
<dbReference type="Proteomes" id="UP000245380">
    <property type="component" value="Unassembled WGS sequence"/>
</dbReference>
<evidence type="ECO:0000256" key="4">
    <source>
        <dbReference type="ARBA" id="ARBA00022741"/>
    </source>
</evidence>
<accession>A0A2U3D5W4</accession>
<evidence type="ECO:0000256" key="1">
    <source>
        <dbReference type="ARBA" id="ARBA00022490"/>
    </source>
</evidence>
<keyword evidence="6" id="KW-0342">GTP-binding</keyword>
<dbReference type="PANTHER" id="PTHR19136:SF81">
    <property type="entry name" value="MOLYBDENUM COFACTOR GUANYLYLTRANSFERASE"/>
    <property type="match status" value="1"/>
</dbReference>
<organism evidence="9 10">
    <name type="scientific">Sulfoacidibacillus thermotolerans</name>
    <name type="common">Acidibacillus sulfuroxidans</name>
    <dbReference type="NCBI Taxonomy" id="1765684"/>
    <lineage>
        <taxon>Bacteria</taxon>
        <taxon>Bacillati</taxon>
        <taxon>Bacillota</taxon>
        <taxon>Bacilli</taxon>
        <taxon>Bacillales</taxon>
        <taxon>Alicyclobacillaceae</taxon>
        <taxon>Sulfoacidibacillus</taxon>
    </lineage>
</organism>
<dbReference type="GO" id="GO:0005525">
    <property type="term" value="F:GTP binding"/>
    <property type="evidence" value="ECO:0007669"/>
    <property type="project" value="UniProtKB-KW"/>
</dbReference>
<evidence type="ECO:0000313" key="9">
    <source>
        <dbReference type="EMBL" id="PWI56660.1"/>
    </source>
</evidence>
<sequence>MGQDKALLQLLHKPAWQWVVEQLDAVASDVWLVRRPDQQPLAYERILFDLHPGEGPLAGMEIGLSRIDSQIAFVTGVDTPLLRTAFVQLLYRELETESAYMAVIPEYQGRLYPLLGMYKQSVQPIIAQLLEAGKRRVLDLIENVPVKICKPEQWQVYDPLAQSFLMMNTQEQVKVIVHLMKEGGASCEA</sequence>
<proteinExistence type="predicted"/>
<dbReference type="GO" id="GO:0046872">
    <property type="term" value="F:metal ion binding"/>
    <property type="evidence" value="ECO:0007669"/>
    <property type="project" value="UniProtKB-KW"/>
</dbReference>
<dbReference type="GO" id="GO:0006777">
    <property type="term" value="P:Mo-molybdopterin cofactor biosynthetic process"/>
    <property type="evidence" value="ECO:0007669"/>
    <property type="project" value="UniProtKB-KW"/>
</dbReference>
<dbReference type="CDD" id="cd02503">
    <property type="entry name" value="MobA"/>
    <property type="match status" value="1"/>
</dbReference>
<dbReference type="Pfam" id="PF12804">
    <property type="entry name" value="NTP_transf_3"/>
    <property type="match status" value="1"/>
</dbReference>
<keyword evidence="5" id="KW-0460">Magnesium</keyword>
<evidence type="ECO:0000256" key="6">
    <source>
        <dbReference type="ARBA" id="ARBA00023134"/>
    </source>
</evidence>
<evidence type="ECO:0000256" key="2">
    <source>
        <dbReference type="ARBA" id="ARBA00022679"/>
    </source>
</evidence>
<dbReference type="InterPro" id="IPR029044">
    <property type="entry name" value="Nucleotide-diphossugar_trans"/>
</dbReference>
<keyword evidence="1" id="KW-0963">Cytoplasm</keyword>
<keyword evidence="2" id="KW-0808">Transferase</keyword>
<dbReference type="PANTHER" id="PTHR19136">
    <property type="entry name" value="MOLYBDENUM COFACTOR GUANYLYLTRANSFERASE"/>
    <property type="match status" value="1"/>
</dbReference>
<dbReference type="GO" id="GO:0016779">
    <property type="term" value="F:nucleotidyltransferase activity"/>
    <property type="evidence" value="ECO:0007669"/>
    <property type="project" value="TreeGrafter"/>
</dbReference>
<dbReference type="SUPFAM" id="SSF53448">
    <property type="entry name" value="Nucleotide-diphospho-sugar transferases"/>
    <property type="match status" value="1"/>
</dbReference>
<feature type="domain" description="MobA-like NTP transferase" evidence="8">
    <location>
        <begin position="1"/>
        <end position="139"/>
    </location>
</feature>
<reference evidence="9 10" key="1">
    <citation type="submission" date="2016-11" db="EMBL/GenBank/DDBJ databases">
        <title>Comparative genomics of Acidibacillus ferroxidans species.</title>
        <authorList>
            <person name="Oliveira G."/>
            <person name="Nunes G."/>
            <person name="Oliveira R."/>
            <person name="Araujo F."/>
            <person name="Salim A."/>
            <person name="Scholte L."/>
            <person name="Morais D."/>
            <person name="Nancucheo I."/>
            <person name="Johnson D.B."/>
            <person name="Grail B."/>
            <person name="Bittencourt J."/>
            <person name="Valadares R."/>
        </authorList>
    </citation>
    <scope>NUCLEOTIDE SEQUENCE [LARGE SCALE GENOMIC DNA]</scope>
    <source>
        <strain evidence="9 10">Y002</strain>
    </source>
</reference>
<evidence type="ECO:0000313" key="10">
    <source>
        <dbReference type="Proteomes" id="UP000245380"/>
    </source>
</evidence>
<keyword evidence="10" id="KW-1185">Reference proteome</keyword>
<gene>
    <name evidence="9" type="ORF">BM613_12585</name>
</gene>
<comment type="caution">
    <text evidence="9">The sequence shown here is derived from an EMBL/GenBank/DDBJ whole genome shotgun (WGS) entry which is preliminary data.</text>
</comment>
<evidence type="ECO:0000256" key="5">
    <source>
        <dbReference type="ARBA" id="ARBA00022842"/>
    </source>
</evidence>
<dbReference type="InterPro" id="IPR013482">
    <property type="entry name" value="Molybde_CF_guanTrfase"/>
</dbReference>